<comment type="caution">
    <text evidence="3">The sequence shown here is derived from an EMBL/GenBank/DDBJ whole genome shotgun (WGS) entry which is preliminary data.</text>
</comment>
<evidence type="ECO:0000313" key="3">
    <source>
        <dbReference type="EMBL" id="PHZ84664.1"/>
    </source>
</evidence>
<dbReference type="Pfam" id="PF01266">
    <property type="entry name" value="DAO"/>
    <property type="match status" value="1"/>
</dbReference>
<evidence type="ECO:0000259" key="2">
    <source>
        <dbReference type="Pfam" id="PF01266"/>
    </source>
</evidence>
<feature type="domain" description="FAD dependent oxidoreductase" evidence="2">
    <location>
        <begin position="4"/>
        <end position="379"/>
    </location>
</feature>
<sequence>MSGLQLLERGVAVTFIDRHEPGDREQTSYGNAGSISIGNMMPMGKPGFIKEGAGMLIDPLAPLMLPIQYWHRSVPWVAKVCATSSERNALATAHAIGDLNLVSAAAWRKTVADLKLGDLVQATGWLKLYESEASFAKTRLEQQLMTELGIAYEVLDREQICDREPDIAPVFYGGLCQTESLAITNPGKLMKRLCAAALSRGAIFKKADVLAIERQADGYRLELTGGPHECATVLLSAGAWSQRLLEPLGYHIPLETERGYHLMFDSAASLSGPVINMDRYIALCPMGPNIRMTSCVELAGLDQPADYNRITKLAGVAQNFLPKLGNDVTDRWMGYRPSLPDSRPVIGKASRDPGLFLAFGNGHLGMTQGAGTGQLIAELICTGKTSLDLQAYSPVRFNA</sequence>
<dbReference type="SUPFAM" id="SSF51905">
    <property type="entry name" value="FAD/NAD(P)-binding domain"/>
    <property type="match status" value="1"/>
</dbReference>
<reference evidence="3 4" key="1">
    <citation type="submission" date="2017-10" db="EMBL/GenBank/DDBJ databases">
        <title>Frigbacter circumglobatus gen. nov. sp. nov., isolated from sediment cultured in situ.</title>
        <authorList>
            <person name="Zhao Z."/>
        </authorList>
    </citation>
    <scope>NUCLEOTIDE SEQUENCE [LARGE SCALE GENOMIC DNA]</scope>
    <source>
        <strain evidence="3 4">ZYL</strain>
    </source>
</reference>
<dbReference type="InParanoid" id="A0A2G4YQQ8"/>
<keyword evidence="1" id="KW-0560">Oxidoreductase</keyword>
<name>A0A2G4YQQ8_9PROT</name>
<dbReference type="PANTHER" id="PTHR13847">
    <property type="entry name" value="SARCOSINE DEHYDROGENASE-RELATED"/>
    <property type="match status" value="1"/>
</dbReference>
<dbReference type="Proteomes" id="UP000229730">
    <property type="component" value="Unassembled WGS sequence"/>
</dbReference>
<dbReference type="Gene3D" id="3.50.50.60">
    <property type="entry name" value="FAD/NAD(P)-binding domain"/>
    <property type="match status" value="1"/>
</dbReference>
<dbReference type="InterPro" id="IPR006076">
    <property type="entry name" value="FAD-dep_OxRdtase"/>
</dbReference>
<proteinExistence type="predicted"/>
<dbReference type="Gene3D" id="3.30.9.10">
    <property type="entry name" value="D-Amino Acid Oxidase, subunit A, domain 2"/>
    <property type="match status" value="1"/>
</dbReference>
<keyword evidence="4" id="KW-1185">Reference proteome</keyword>
<dbReference type="GO" id="GO:0005737">
    <property type="term" value="C:cytoplasm"/>
    <property type="evidence" value="ECO:0007669"/>
    <property type="project" value="TreeGrafter"/>
</dbReference>
<dbReference type="EMBL" id="PDEM01000023">
    <property type="protein sequence ID" value="PHZ84664.1"/>
    <property type="molecule type" value="Genomic_DNA"/>
</dbReference>
<dbReference type="PANTHER" id="PTHR13847:SF289">
    <property type="entry name" value="GLYCINE OXIDASE"/>
    <property type="match status" value="1"/>
</dbReference>
<dbReference type="SUPFAM" id="SSF54373">
    <property type="entry name" value="FAD-linked reductases, C-terminal domain"/>
    <property type="match status" value="1"/>
</dbReference>
<dbReference type="GO" id="GO:0016491">
    <property type="term" value="F:oxidoreductase activity"/>
    <property type="evidence" value="ECO:0007669"/>
    <property type="project" value="UniProtKB-KW"/>
</dbReference>
<evidence type="ECO:0000313" key="4">
    <source>
        <dbReference type="Proteomes" id="UP000229730"/>
    </source>
</evidence>
<dbReference type="FunCoup" id="A0A2G4YQQ8">
    <property type="interactions" value="485"/>
</dbReference>
<organism evidence="3 4">
    <name type="scientific">Paremcibacter congregatus</name>
    <dbReference type="NCBI Taxonomy" id="2043170"/>
    <lineage>
        <taxon>Bacteria</taxon>
        <taxon>Pseudomonadati</taxon>
        <taxon>Pseudomonadota</taxon>
        <taxon>Alphaproteobacteria</taxon>
        <taxon>Emcibacterales</taxon>
        <taxon>Emcibacteraceae</taxon>
        <taxon>Paremcibacter</taxon>
    </lineage>
</organism>
<protein>
    <recommendedName>
        <fullName evidence="2">FAD dependent oxidoreductase domain-containing protein</fullName>
    </recommendedName>
</protein>
<dbReference type="InterPro" id="IPR036188">
    <property type="entry name" value="FAD/NAD-bd_sf"/>
</dbReference>
<evidence type="ECO:0000256" key="1">
    <source>
        <dbReference type="ARBA" id="ARBA00023002"/>
    </source>
</evidence>
<dbReference type="AlphaFoldDB" id="A0A2G4YQQ8"/>
<gene>
    <name evidence="3" type="ORF">CRD36_10255</name>
</gene>
<accession>A0A2G4YQQ8</accession>